<dbReference type="Proteomes" id="UP000186026">
    <property type="component" value="Unassembled WGS sequence"/>
</dbReference>
<keyword evidence="2" id="KW-1185">Reference proteome</keyword>
<name>A0A1N7PXM4_9BACT</name>
<dbReference type="GO" id="GO:0000160">
    <property type="term" value="P:phosphorelay signal transduction system"/>
    <property type="evidence" value="ECO:0007669"/>
    <property type="project" value="InterPro"/>
</dbReference>
<evidence type="ECO:0000313" key="2">
    <source>
        <dbReference type="Proteomes" id="UP000186026"/>
    </source>
</evidence>
<accession>A0A1N7PXM4</accession>
<evidence type="ECO:0000313" key="1">
    <source>
        <dbReference type="EMBL" id="SIT15305.1"/>
    </source>
</evidence>
<sequence>MNRIPPVNFDRIDEMAEGDMEFRNELITAIHNSLIELKEKYLEGSEEENIETIQQIRHKVKPTLALFEIEKLNDVVLNGKTIIEESGFKGPFLTHLEEFLDAWQEAFDFVKENMEG</sequence>
<proteinExistence type="predicted"/>
<dbReference type="InterPro" id="IPR036641">
    <property type="entry name" value="HPT_dom_sf"/>
</dbReference>
<gene>
    <name evidence="1" type="ORF">SAMN05421761_12239</name>
</gene>
<dbReference type="EMBL" id="FTOP01000022">
    <property type="protein sequence ID" value="SIT15305.1"/>
    <property type="molecule type" value="Genomic_DNA"/>
</dbReference>
<dbReference type="AlphaFoldDB" id="A0A1N7PXM4"/>
<dbReference type="SUPFAM" id="SSF47226">
    <property type="entry name" value="Histidine-containing phosphotransfer domain, HPT domain"/>
    <property type="match status" value="1"/>
</dbReference>
<dbReference type="RefSeq" id="WP_076502979.1">
    <property type="nucleotide sequence ID" value="NZ_FTOP01000022.1"/>
</dbReference>
<protein>
    <recommendedName>
        <fullName evidence="3">HPt domain-containing protein</fullName>
    </recommendedName>
</protein>
<reference evidence="2" key="1">
    <citation type="submission" date="2017-01" db="EMBL/GenBank/DDBJ databases">
        <authorList>
            <person name="Varghese N."/>
            <person name="Submissions S."/>
        </authorList>
    </citation>
    <scope>NUCLEOTIDE SEQUENCE [LARGE SCALE GENOMIC DNA]</scope>
    <source>
        <strain evidence="2">DSM 46698</strain>
    </source>
</reference>
<organism evidence="1 2">
    <name type="scientific">Belliella pelovolcani</name>
    <dbReference type="NCBI Taxonomy" id="529505"/>
    <lineage>
        <taxon>Bacteria</taxon>
        <taxon>Pseudomonadati</taxon>
        <taxon>Bacteroidota</taxon>
        <taxon>Cytophagia</taxon>
        <taxon>Cytophagales</taxon>
        <taxon>Cyclobacteriaceae</taxon>
        <taxon>Belliella</taxon>
    </lineage>
</organism>
<dbReference type="OrthoDB" id="7478530at2"/>
<evidence type="ECO:0008006" key="3">
    <source>
        <dbReference type="Google" id="ProtNLM"/>
    </source>
</evidence>
<dbReference type="STRING" id="529505.SAMN05421761_12239"/>